<keyword evidence="2" id="KW-1185">Reference proteome</keyword>
<proteinExistence type="predicted"/>
<dbReference type="Proteomes" id="UP000479710">
    <property type="component" value="Unassembled WGS sequence"/>
</dbReference>
<gene>
    <name evidence="1" type="ORF">E2562_037942</name>
</gene>
<comment type="caution">
    <text evidence="1">The sequence shown here is derived from an EMBL/GenBank/DDBJ whole genome shotgun (WGS) entry which is preliminary data.</text>
</comment>
<dbReference type="AlphaFoldDB" id="A0A6G1EU17"/>
<accession>A0A6G1EU17</accession>
<organism evidence="1 2">
    <name type="scientific">Oryza meyeriana var. granulata</name>
    <dbReference type="NCBI Taxonomy" id="110450"/>
    <lineage>
        <taxon>Eukaryota</taxon>
        <taxon>Viridiplantae</taxon>
        <taxon>Streptophyta</taxon>
        <taxon>Embryophyta</taxon>
        <taxon>Tracheophyta</taxon>
        <taxon>Spermatophyta</taxon>
        <taxon>Magnoliopsida</taxon>
        <taxon>Liliopsida</taxon>
        <taxon>Poales</taxon>
        <taxon>Poaceae</taxon>
        <taxon>BOP clade</taxon>
        <taxon>Oryzoideae</taxon>
        <taxon>Oryzeae</taxon>
        <taxon>Oryzinae</taxon>
        <taxon>Oryza</taxon>
        <taxon>Oryza meyeriana</taxon>
    </lineage>
</organism>
<dbReference type="EMBL" id="SPHZ02000003">
    <property type="protein sequence ID" value="KAF0928117.1"/>
    <property type="molecule type" value="Genomic_DNA"/>
</dbReference>
<sequence length="99" mass="10622">MACELHLVALCPCLKDGEGLPLALKFPQGLCRLLPLSDGLDALHIQGGVSPLHPGHIAVVNRLGRANKRLQLLVPFLERVSSSSAHPARVVSRSSFTRP</sequence>
<protein>
    <submittedName>
        <fullName evidence="1">Uncharacterized protein</fullName>
    </submittedName>
</protein>
<reference evidence="1 2" key="1">
    <citation type="submission" date="2019-11" db="EMBL/GenBank/DDBJ databases">
        <title>Whole genome sequence of Oryza granulata.</title>
        <authorList>
            <person name="Li W."/>
        </authorList>
    </citation>
    <scope>NUCLEOTIDE SEQUENCE [LARGE SCALE GENOMIC DNA]</scope>
    <source>
        <strain evidence="2">cv. Menghai</strain>
        <tissue evidence="1">Leaf</tissue>
    </source>
</reference>
<name>A0A6G1EU17_9ORYZ</name>
<evidence type="ECO:0000313" key="2">
    <source>
        <dbReference type="Proteomes" id="UP000479710"/>
    </source>
</evidence>
<evidence type="ECO:0000313" key="1">
    <source>
        <dbReference type="EMBL" id="KAF0928117.1"/>
    </source>
</evidence>